<keyword evidence="1" id="KW-0678">Repressor</keyword>
<dbReference type="SMART" id="SM00422">
    <property type="entry name" value="HTH_MERR"/>
    <property type="match status" value="1"/>
</dbReference>
<dbReference type="RefSeq" id="WP_142899974.1">
    <property type="nucleotide sequence ID" value="NZ_ML660074.1"/>
</dbReference>
<dbReference type="PRINTS" id="PR00040">
    <property type="entry name" value="HTHMERR"/>
</dbReference>
<organism evidence="6 7">
    <name type="scientific">Denitrobaculum tricleocarpae</name>
    <dbReference type="NCBI Taxonomy" id="2591009"/>
    <lineage>
        <taxon>Bacteria</taxon>
        <taxon>Pseudomonadati</taxon>
        <taxon>Pseudomonadota</taxon>
        <taxon>Alphaproteobacteria</taxon>
        <taxon>Rhodospirillales</taxon>
        <taxon>Rhodospirillaceae</taxon>
        <taxon>Denitrobaculum</taxon>
    </lineage>
</organism>
<dbReference type="PANTHER" id="PTHR30204">
    <property type="entry name" value="REDOX-CYCLING DRUG-SENSING TRANSCRIPTIONAL ACTIVATOR SOXR"/>
    <property type="match status" value="1"/>
</dbReference>
<dbReference type="GO" id="GO:0003677">
    <property type="term" value="F:DNA binding"/>
    <property type="evidence" value="ECO:0007669"/>
    <property type="project" value="UniProtKB-KW"/>
</dbReference>
<dbReference type="EMBL" id="VHSH01000023">
    <property type="protein sequence ID" value="TQV68209.1"/>
    <property type="molecule type" value="Genomic_DNA"/>
</dbReference>
<sequence>MKATSNSKPHAEKLLTAAECASRIGLTVRALRLYEARGLLTPRRTEKNWRLYGAREIARLSEILVLKQLGLSLSSIVELLVNQESRFDELLAVQQVNLTERRNQMEQSLRLVTALREKTARGEVLSVEDLLKLAKETQMSEPTSDVMAWKRYEQARPRIEVPADPGSLPDYVGSFLFADGLVARITLERNRLFIQLVGQPPVELYAEGADRFFMKVVPAQVSFSRATPGKVEAMILHQGGFEQRADRAAPDAFEAAETALAERVRKKESAPGSEAVLRRVIGEHRVGKPDYEQMNEPLAQLVREQLPIIVPELERLGEVTKVDFKGVGPDGFDVFDVRFENGALEWGLCQAADGKLSGLYLRPTP</sequence>
<evidence type="ECO:0000256" key="1">
    <source>
        <dbReference type="ARBA" id="ARBA00022491"/>
    </source>
</evidence>
<dbReference type="GO" id="GO:0003700">
    <property type="term" value="F:DNA-binding transcription factor activity"/>
    <property type="evidence" value="ECO:0007669"/>
    <property type="project" value="InterPro"/>
</dbReference>
<accession>A0A545STD0</accession>
<dbReference type="CDD" id="cd00592">
    <property type="entry name" value="HTH_MerR-like"/>
    <property type="match status" value="1"/>
</dbReference>
<reference evidence="6 7" key="1">
    <citation type="submission" date="2019-06" db="EMBL/GenBank/DDBJ databases">
        <title>Whole genome sequence for Rhodospirillaceae sp. R148.</title>
        <authorList>
            <person name="Wang G."/>
        </authorList>
    </citation>
    <scope>NUCLEOTIDE SEQUENCE [LARGE SCALE GENOMIC DNA]</scope>
    <source>
        <strain evidence="6 7">R148</strain>
    </source>
</reference>
<dbReference type="Pfam" id="PF11954">
    <property type="entry name" value="DUF3471"/>
    <property type="match status" value="1"/>
</dbReference>
<dbReference type="OrthoDB" id="9803659at2"/>
<dbReference type="InterPro" id="IPR047057">
    <property type="entry name" value="MerR_fam"/>
</dbReference>
<feature type="domain" description="HTH merR-type" evidence="5">
    <location>
        <begin position="14"/>
        <end position="82"/>
    </location>
</feature>
<evidence type="ECO:0000256" key="3">
    <source>
        <dbReference type="ARBA" id="ARBA00023125"/>
    </source>
</evidence>
<dbReference type="PANTHER" id="PTHR30204:SF69">
    <property type="entry name" value="MERR-FAMILY TRANSCRIPTIONAL REGULATOR"/>
    <property type="match status" value="1"/>
</dbReference>
<evidence type="ECO:0000259" key="5">
    <source>
        <dbReference type="PROSITE" id="PS50937"/>
    </source>
</evidence>
<gene>
    <name evidence="6" type="ORF">FKG95_29030</name>
</gene>
<dbReference type="AlphaFoldDB" id="A0A545STD0"/>
<dbReference type="PROSITE" id="PS50937">
    <property type="entry name" value="HTH_MERR_2"/>
    <property type="match status" value="1"/>
</dbReference>
<evidence type="ECO:0000313" key="6">
    <source>
        <dbReference type="EMBL" id="TQV68209.1"/>
    </source>
</evidence>
<protein>
    <submittedName>
        <fullName evidence="6">MerR family transcriptional regulator</fullName>
    </submittedName>
</protein>
<keyword evidence="3" id="KW-0238">DNA-binding</keyword>
<dbReference type="InterPro" id="IPR021860">
    <property type="entry name" value="Peptidase_S12_Pab87-rel_C"/>
</dbReference>
<keyword evidence="7" id="KW-1185">Reference proteome</keyword>
<evidence type="ECO:0000256" key="4">
    <source>
        <dbReference type="ARBA" id="ARBA00023163"/>
    </source>
</evidence>
<name>A0A545STD0_9PROT</name>
<dbReference type="SUPFAM" id="SSF46955">
    <property type="entry name" value="Putative DNA-binding domain"/>
    <property type="match status" value="1"/>
</dbReference>
<keyword evidence="2" id="KW-0805">Transcription regulation</keyword>
<dbReference type="Gene3D" id="1.10.1660.10">
    <property type="match status" value="1"/>
</dbReference>
<comment type="caution">
    <text evidence="6">The sequence shown here is derived from an EMBL/GenBank/DDBJ whole genome shotgun (WGS) entry which is preliminary data.</text>
</comment>
<proteinExistence type="predicted"/>
<dbReference type="Proteomes" id="UP000315252">
    <property type="component" value="Unassembled WGS sequence"/>
</dbReference>
<dbReference type="InterPro" id="IPR000551">
    <property type="entry name" value="MerR-type_HTH_dom"/>
</dbReference>
<evidence type="ECO:0000256" key="2">
    <source>
        <dbReference type="ARBA" id="ARBA00023015"/>
    </source>
</evidence>
<keyword evidence="4" id="KW-0804">Transcription</keyword>
<dbReference type="InterPro" id="IPR009061">
    <property type="entry name" value="DNA-bd_dom_put_sf"/>
</dbReference>
<dbReference type="Pfam" id="PF13411">
    <property type="entry name" value="MerR_1"/>
    <property type="match status" value="1"/>
</dbReference>
<evidence type="ECO:0000313" key="7">
    <source>
        <dbReference type="Proteomes" id="UP000315252"/>
    </source>
</evidence>